<protein>
    <submittedName>
        <fullName evidence="1">Uncharacterized protein</fullName>
    </submittedName>
</protein>
<dbReference type="RefSeq" id="WP_380079384.1">
    <property type="nucleotide sequence ID" value="NZ_JBHSGO010000195.1"/>
</dbReference>
<proteinExistence type="predicted"/>
<gene>
    <name evidence="1" type="ORF">ACFO3G_07180</name>
</gene>
<dbReference type="EMBL" id="JBHSGO010000195">
    <property type="protein sequence ID" value="MFC4666376.1"/>
    <property type="molecule type" value="Genomic_DNA"/>
</dbReference>
<keyword evidence="2" id="KW-1185">Reference proteome</keyword>
<evidence type="ECO:0000313" key="2">
    <source>
        <dbReference type="Proteomes" id="UP001596020"/>
    </source>
</evidence>
<name>A0ABV9K9Q5_9PORP</name>
<dbReference type="Proteomes" id="UP001596020">
    <property type="component" value="Unassembled WGS sequence"/>
</dbReference>
<comment type="caution">
    <text evidence="1">The sequence shown here is derived from an EMBL/GenBank/DDBJ whole genome shotgun (WGS) entry which is preliminary data.</text>
</comment>
<reference evidence="2" key="1">
    <citation type="journal article" date="2019" name="Int. J. Syst. Evol. Microbiol.">
        <title>The Global Catalogue of Microorganisms (GCM) 10K type strain sequencing project: providing services to taxonomists for standard genome sequencing and annotation.</title>
        <authorList>
            <consortium name="The Broad Institute Genomics Platform"/>
            <consortium name="The Broad Institute Genome Sequencing Center for Infectious Disease"/>
            <person name="Wu L."/>
            <person name="Ma J."/>
        </authorList>
    </citation>
    <scope>NUCLEOTIDE SEQUENCE [LARGE SCALE GENOMIC DNA]</scope>
    <source>
        <strain evidence="2">CGMCC 4.7357</strain>
    </source>
</reference>
<evidence type="ECO:0000313" key="1">
    <source>
        <dbReference type="EMBL" id="MFC4666376.1"/>
    </source>
</evidence>
<organism evidence="1 2">
    <name type="scientific">Falsiporphyromonas endometrii</name>
    <dbReference type="NCBI Taxonomy" id="1387297"/>
    <lineage>
        <taxon>Bacteria</taxon>
        <taxon>Pseudomonadati</taxon>
        <taxon>Bacteroidota</taxon>
        <taxon>Bacteroidia</taxon>
        <taxon>Bacteroidales</taxon>
        <taxon>Porphyromonadaceae</taxon>
        <taxon>Falsiporphyromonas</taxon>
    </lineage>
</organism>
<accession>A0ABV9K9Q5</accession>
<sequence>MKISILFTFLLLNLLLGALFPQEGKMRPFQLVQINAHSIIKYNLQNSLSQVAVKFIQRRLYMLNTVISISTQKATKTGLNQTENLKFQG</sequence>